<evidence type="ECO:0000313" key="2">
    <source>
        <dbReference type="EMBL" id="MFD2757366.1"/>
    </source>
</evidence>
<dbReference type="PROSITE" id="PS51257">
    <property type="entry name" value="PROKAR_LIPOPROTEIN"/>
    <property type="match status" value="1"/>
</dbReference>
<feature type="chain" id="PRO_5045851865" evidence="1">
    <location>
        <begin position="20"/>
        <end position="126"/>
    </location>
</feature>
<dbReference type="RefSeq" id="WP_019617912.1">
    <property type="nucleotide sequence ID" value="NZ_JBHUNE010000003.1"/>
</dbReference>
<keyword evidence="3" id="KW-1185">Reference proteome</keyword>
<comment type="caution">
    <text evidence="2">The sequence shown here is derived from an EMBL/GenBank/DDBJ whole genome shotgun (WGS) entry which is preliminary data.</text>
</comment>
<accession>A0ABW5UUM7</accession>
<organism evidence="2 3">
    <name type="scientific">Gulosibacter faecalis</name>
    <dbReference type="NCBI Taxonomy" id="272240"/>
    <lineage>
        <taxon>Bacteria</taxon>
        <taxon>Bacillati</taxon>
        <taxon>Actinomycetota</taxon>
        <taxon>Actinomycetes</taxon>
        <taxon>Micrococcales</taxon>
        <taxon>Microbacteriaceae</taxon>
        <taxon>Gulosibacter</taxon>
    </lineage>
</organism>
<evidence type="ECO:0000256" key="1">
    <source>
        <dbReference type="SAM" id="SignalP"/>
    </source>
</evidence>
<feature type="signal peptide" evidence="1">
    <location>
        <begin position="1"/>
        <end position="19"/>
    </location>
</feature>
<keyword evidence="1" id="KW-0732">Signal</keyword>
<protein>
    <submittedName>
        <fullName evidence="2">Uncharacterized protein</fullName>
    </submittedName>
</protein>
<proteinExistence type="predicted"/>
<name>A0ABW5UUM7_9MICO</name>
<sequence>MRRRILALISLTLALPLLAGCAGQGSRTLEPGQALSDEAIASAVDTCRTVSMDFYADGKINNDFPAWSEEHDLESQWDDAFDIDAAQVSMLPGGFAVMFPSSGSEAGGASHYCQAINGEYTIAVRH</sequence>
<dbReference type="Proteomes" id="UP001597492">
    <property type="component" value="Unassembled WGS sequence"/>
</dbReference>
<reference evidence="3" key="1">
    <citation type="journal article" date="2019" name="Int. J. Syst. Evol. Microbiol.">
        <title>The Global Catalogue of Microorganisms (GCM) 10K type strain sequencing project: providing services to taxonomists for standard genome sequencing and annotation.</title>
        <authorList>
            <consortium name="The Broad Institute Genomics Platform"/>
            <consortium name="The Broad Institute Genome Sequencing Center for Infectious Disease"/>
            <person name="Wu L."/>
            <person name="Ma J."/>
        </authorList>
    </citation>
    <scope>NUCLEOTIDE SEQUENCE [LARGE SCALE GENOMIC DNA]</scope>
    <source>
        <strain evidence="3">TISTR 1514</strain>
    </source>
</reference>
<dbReference type="EMBL" id="JBHUNE010000003">
    <property type="protein sequence ID" value="MFD2757366.1"/>
    <property type="molecule type" value="Genomic_DNA"/>
</dbReference>
<evidence type="ECO:0000313" key="3">
    <source>
        <dbReference type="Proteomes" id="UP001597492"/>
    </source>
</evidence>
<gene>
    <name evidence="2" type="ORF">ACFSW7_03115</name>
</gene>